<feature type="region of interest" description="Disordered" evidence="3">
    <location>
        <begin position="212"/>
        <end position="277"/>
    </location>
</feature>
<keyword evidence="2" id="KW-0175">Coiled coil</keyword>
<dbReference type="Gene3D" id="1.10.101.10">
    <property type="entry name" value="PGBD-like superfamily/PGBD"/>
    <property type="match status" value="1"/>
</dbReference>
<evidence type="ECO:0000313" key="6">
    <source>
        <dbReference type="EMBL" id="GEB61033.1"/>
    </source>
</evidence>
<dbReference type="RefSeq" id="WP_229918386.1">
    <property type="nucleotide sequence ID" value="NZ_BJMN01000050.1"/>
</dbReference>
<keyword evidence="7" id="KW-1185">Reference proteome</keyword>
<dbReference type="PANTHER" id="PTHR32347">
    <property type="entry name" value="EFFLUX SYSTEM COMPONENT YKNX-RELATED"/>
    <property type="match status" value="1"/>
</dbReference>
<dbReference type="AlphaFoldDB" id="A0A4Y3RWD3"/>
<organism evidence="6 7">
    <name type="scientific">Streptomyces gardneri</name>
    <dbReference type="NCBI Taxonomy" id="66892"/>
    <lineage>
        <taxon>Bacteria</taxon>
        <taxon>Bacillati</taxon>
        <taxon>Actinomycetota</taxon>
        <taxon>Actinomycetes</taxon>
        <taxon>Kitasatosporales</taxon>
        <taxon>Streptomycetaceae</taxon>
        <taxon>Streptomyces</taxon>
    </lineage>
</organism>
<comment type="subcellular location">
    <subcellularLocation>
        <location evidence="1">Cell envelope</location>
    </subcellularLocation>
</comment>
<dbReference type="Pfam" id="PF01471">
    <property type="entry name" value="PG_binding_1"/>
    <property type="match status" value="1"/>
</dbReference>
<feature type="compositionally biased region" description="Low complexity" evidence="3">
    <location>
        <begin position="225"/>
        <end position="247"/>
    </location>
</feature>
<evidence type="ECO:0000256" key="2">
    <source>
        <dbReference type="ARBA" id="ARBA00023054"/>
    </source>
</evidence>
<evidence type="ECO:0000256" key="1">
    <source>
        <dbReference type="ARBA" id="ARBA00004196"/>
    </source>
</evidence>
<sequence length="522" mass="52083">MAEPAGPEPETSHEPRARRGHLWIGALVVGAVVLTVAGVFAGTVIKSPAQVAADAEAPPPDVLTAPVERRVLRETVVLRGTVVAGQTVQVAPVVAGGEGATPVVTKTPVALGAAVRPGQVLLEISGRPVLVLKGRLPVYRDLKPGATGDDVAQLQAALAALGHGRGGDEQGVFGAGTKVAVTEFYASVGYDPRPAQDDDGASVDGAAAAVTAAERAAEDARDALADSQASQDDQASQDGQDGQNSADGRGGADGADPDDKARTAAQTRAQAKAQAKALRKARDRALADLATARTALDKAWAAAGPMVPAGEVVFVDRFPARVASTAVRPGSPVSGTLLTLSSGRLLAQGHLQDHQKGMVRPGQKVRVVDEVTGVELTAEVGTVASAPSSVRTAPSGGDGGADQEGGAPAKGPTGFLFTAVPDAEIPPALAGQDVRLTIEAASTDGEALVVPVTAVSAGADGRTLVTVVDASGRRNPVEVRTGTLGDGYVEVVPLAAGALAAGAEVVTGVAATGAAQGGRGQE</sequence>
<feature type="compositionally biased region" description="Low complexity" evidence="3">
    <location>
        <begin position="263"/>
        <end position="276"/>
    </location>
</feature>
<keyword evidence="4" id="KW-1133">Transmembrane helix</keyword>
<dbReference type="EMBL" id="BJMN01000050">
    <property type="protein sequence ID" value="GEB61033.1"/>
    <property type="molecule type" value="Genomic_DNA"/>
</dbReference>
<dbReference type="SUPFAM" id="SSF47090">
    <property type="entry name" value="PGBD-like"/>
    <property type="match status" value="1"/>
</dbReference>
<evidence type="ECO:0000256" key="4">
    <source>
        <dbReference type="SAM" id="Phobius"/>
    </source>
</evidence>
<dbReference type="GO" id="GO:0030313">
    <property type="term" value="C:cell envelope"/>
    <property type="evidence" value="ECO:0007669"/>
    <property type="project" value="UniProtKB-SubCell"/>
</dbReference>
<dbReference type="Gene3D" id="2.40.420.20">
    <property type="match status" value="1"/>
</dbReference>
<comment type="caution">
    <text evidence="6">The sequence shown here is derived from an EMBL/GenBank/DDBJ whole genome shotgun (WGS) entry which is preliminary data.</text>
</comment>
<proteinExistence type="predicted"/>
<protein>
    <recommendedName>
        <fullName evidence="5">Peptidoglycan binding-like domain-containing protein</fullName>
    </recommendedName>
</protein>
<feature type="transmembrane region" description="Helical" evidence="4">
    <location>
        <begin position="22"/>
        <end position="45"/>
    </location>
</feature>
<accession>A0A4Y3RWD3</accession>
<evidence type="ECO:0000259" key="5">
    <source>
        <dbReference type="Pfam" id="PF01471"/>
    </source>
</evidence>
<dbReference type="PANTHER" id="PTHR32347:SF23">
    <property type="entry name" value="BLL5650 PROTEIN"/>
    <property type="match status" value="1"/>
</dbReference>
<feature type="region of interest" description="Disordered" evidence="3">
    <location>
        <begin position="385"/>
        <end position="412"/>
    </location>
</feature>
<feature type="compositionally biased region" description="Basic and acidic residues" evidence="3">
    <location>
        <begin position="215"/>
        <end position="224"/>
    </location>
</feature>
<dbReference type="InterPro" id="IPR036365">
    <property type="entry name" value="PGBD-like_sf"/>
</dbReference>
<dbReference type="Proteomes" id="UP000315226">
    <property type="component" value="Unassembled WGS sequence"/>
</dbReference>
<dbReference type="InterPro" id="IPR050465">
    <property type="entry name" value="UPF0194_transport"/>
</dbReference>
<gene>
    <name evidence="6" type="ORF">SGA01_66380</name>
</gene>
<evidence type="ECO:0000256" key="3">
    <source>
        <dbReference type="SAM" id="MobiDB-lite"/>
    </source>
</evidence>
<dbReference type="InterPro" id="IPR002477">
    <property type="entry name" value="Peptidoglycan-bd-like"/>
</dbReference>
<evidence type="ECO:0000313" key="7">
    <source>
        <dbReference type="Proteomes" id="UP000315226"/>
    </source>
</evidence>
<keyword evidence="4" id="KW-0812">Transmembrane</keyword>
<feature type="domain" description="Peptidoglycan binding-like" evidence="5">
    <location>
        <begin position="147"/>
        <end position="184"/>
    </location>
</feature>
<dbReference type="InterPro" id="IPR036366">
    <property type="entry name" value="PGBDSf"/>
</dbReference>
<name>A0A4Y3RWD3_9ACTN</name>
<keyword evidence="4" id="KW-0472">Membrane</keyword>
<reference evidence="6 7" key="1">
    <citation type="submission" date="2019-06" db="EMBL/GenBank/DDBJ databases">
        <title>Whole genome shotgun sequence of Streptomyces gardneri NBRC 12865.</title>
        <authorList>
            <person name="Hosoyama A."/>
            <person name="Uohara A."/>
            <person name="Ohji S."/>
            <person name="Ichikawa N."/>
        </authorList>
    </citation>
    <scope>NUCLEOTIDE SEQUENCE [LARGE SCALE GENOMIC DNA]</scope>
    <source>
        <strain evidence="6 7">NBRC 12865</strain>
    </source>
</reference>